<gene>
    <name evidence="2" type="ORF">CGZ75_12880</name>
</gene>
<name>A0A229NVH6_9BACL</name>
<organism evidence="2 3">
    <name type="scientific">Paenibacillus herberti</name>
    <dbReference type="NCBI Taxonomy" id="1619309"/>
    <lineage>
        <taxon>Bacteria</taxon>
        <taxon>Bacillati</taxon>
        <taxon>Bacillota</taxon>
        <taxon>Bacilli</taxon>
        <taxon>Bacillales</taxon>
        <taxon>Paenibacillaceae</taxon>
        <taxon>Paenibacillus</taxon>
    </lineage>
</organism>
<dbReference type="AlphaFoldDB" id="A0A229NVH6"/>
<protein>
    <recommendedName>
        <fullName evidence="1">DUF5348 domain-containing protein</fullName>
    </recommendedName>
</protein>
<sequence>MNEPWNRMAYDQEVNSWFVQLEEKAYPVYCGECFEIRIGDHGIPSRIEINRHWSIIMREARFNLRNKDIYHIRFV</sequence>
<evidence type="ECO:0000259" key="1">
    <source>
        <dbReference type="Pfam" id="PF17295"/>
    </source>
</evidence>
<dbReference type="Proteomes" id="UP000215145">
    <property type="component" value="Unassembled WGS sequence"/>
</dbReference>
<dbReference type="Gene3D" id="2.40.10.390">
    <property type="match status" value="1"/>
</dbReference>
<dbReference type="Pfam" id="PF17295">
    <property type="entry name" value="DUF5348"/>
    <property type="match status" value="1"/>
</dbReference>
<proteinExistence type="predicted"/>
<dbReference type="EMBL" id="NMUQ01000002">
    <property type="protein sequence ID" value="OXM13901.1"/>
    <property type="molecule type" value="Genomic_DNA"/>
</dbReference>
<keyword evidence="3" id="KW-1185">Reference proteome</keyword>
<evidence type="ECO:0000313" key="3">
    <source>
        <dbReference type="Proteomes" id="UP000215145"/>
    </source>
</evidence>
<feature type="domain" description="DUF5348" evidence="1">
    <location>
        <begin position="7"/>
        <end position="73"/>
    </location>
</feature>
<accession>A0A229NVH6</accession>
<dbReference type="OrthoDB" id="9554183at2"/>
<reference evidence="2 3" key="1">
    <citation type="submission" date="2017-07" db="EMBL/GenBank/DDBJ databases">
        <title>Paenibacillus herberti R33 genome sequencing and assembly.</title>
        <authorList>
            <person name="Su W."/>
        </authorList>
    </citation>
    <scope>NUCLEOTIDE SEQUENCE [LARGE SCALE GENOMIC DNA]</scope>
    <source>
        <strain evidence="2 3">R33</strain>
    </source>
</reference>
<evidence type="ECO:0000313" key="2">
    <source>
        <dbReference type="EMBL" id="OXM13901.1"/>
    </source>
</evidence>
<comment type="caution">
    <text evidence="2">The sequence shown here is derived from an EMBL/GenBank/DDBJ whole genome shotgun (WGS) entry which is preliminary data.</text>
</comment>
<dbReference type="InterPro" id="IPR035255">
    <property type="entry name" value="DUF5348"/>
</dbReference>